<proteinExistence type="predicted"/>
<gene>
    <name evidence="1" type="ORF">RchiOBHm_Chr1g0343201</name>
</gene>
<evidence type="ECO:0000313" key="2">
    <source>
        <dbReference type="Proteomes" id="UP000238479"/>
    </source>
</evidence>
<keyword evidence="2" id="KW-1185">Reference proteome</keyword>
<organism evidence="1 2">
    <name type="scientific">Rosa chinensis</name>
    <name type="common">China rose</name>
    <dbReference type="NCBI Taxonomy" id="74649"/>
    <lineage>
        <taxon>Eukaryota</taxon>
        <taxon>Viridiplantae</taxon>
        <taxon>Streptophyta</taxon>
        <taxon>Embryophyta</taxon>
        <taxon>Tracheophyta</taxon>
        <taxon>Spermatophyta</taxon>
        <taxon>Magnoliopsida</taxon>
        <taxon>eudicotyledons</taxon>
        <taxon>Gunneridae</taxon>
        <taxon>Pentapetalae</taxon>
        <taxon>rosids</taxon>
        <taxon>fabids</taxon>
        <taxon>Rosales</taxon>
        <taxon>Rosaceae</taxon>
        <taxon>Rosoideae</taxon>
        <taxon>Rosoideae incertae sedis</taxon>
        <taxon>Rosa</taxon>
    </lineage>
</organism>
<name>A0A2P6SE77_ROSCH</name>
<dbReference type="AlphaFoldDB" id="A0A2P6SE77"/>
<accession>A0A2P6SE77</accession>
<sequence>MILLSCFAREVIDGIQASVSSLIASGQEEWGYGSTFTLPLVPASLRTAS</sequence>
<dbReference type="EMBL" id="PDCK01000039">
    <property type="protein sequence ID" value="PRQ56975.1"/>
    <property type="molecule type" value="Genomic_DNA"/>
</dbReference>
<reference evidence="1 2" key="1">
    <citation type="journal article" date="2018" name="Nat. Genet.">
        <title>The Rosa genome provides new insights in the design of modern roses.</title>
        <authorList>
            <person name="Bendahmane M."/>
        </authorList>
    </citation>
    <scope>NUCLEOTIDE SEQUENCE [LARGE SCALE GENOMIC DNA]</scope>
    <source>
        <strain evidence="2">cv. Old Blush</strain>
    </source>
</reference>
<protein>
    <submittedName>
        <fullName evidence="1">Uncharacterized protein</fullName>
    </submittedName>
</protein>
<comment type="caution">
    <text evidence="1">The sequence shown here is derived from an EMBL/GenBank/DDBJ whole genome shotgun (WGS) entry which is preliminary data.</text>
</comment>
<dbReference type="Proteomes" id="UP000238479">
    <property type="component" value="Chromosome 1"/>
</dbReference>
<evidence type="ECO:0000313" key="1">
    <source>
        <dbReference type="EMBL" id="PRQ56975.1"/>
    </source>
</evidence>
<dbReference type="Gramene" id="PRQ56975">
    <property type="protein sequence ID" value="PRQ56975"/>
    <property type="gene ID" value="RchiOBHm_Chr1g0343201"/>
</dbReference>